<evidence type="ECO:0000313" key="3">
    <source>
        <dbReference type="Proteomes" id="UP001172457"/>
    </source>
</evidence>
<sequence length="148" mass="16245">MSESTLELPSDAPEFFPSHLTEASGTSVSSDDGETLREENLTEDFSNVHHALDHDFGLSNKDLLSADSKQNKPKLSWQEKEKWSQSNESSVSVIAGKSKKGSSQKKFESKSFKNKEPRIGCSRHMTGTQELLSSYVNKEGSSVAFGGN</sequence>
<keyword evidence="3" id="KW-1185">Reference proteome</keyword>
<feature type="region of interest" description="Disordered" evidence="1">
    <location>
        <begin position="64"/>
        <end position="126"/>
    </location>
</feature>
<evidence type="ECO:0000313" key="2">
    <source>
        <dbReference type="EMBL" id="KAJ9552779.1"/>
    </source>
</evidence>
<feature type="region of interest" description="Disordered" evidence="1">
    <location>
        <begin position="1"/>
        <end position="37"/>
    </location>
</feature>
<proteinExistence type="predicted"/>
<comment type="caution">
    <text evidence="2">The sequence shown here is derived from an EMBL/GenBank/DDBJ whole genome shotgun (WGS) entry which is preliminary data.</text>
</comment>
<gene>
    <name evidence="2" type="ORF">OSB04_016824</name>
</gene>
<reference evidence="2" key="1">
    <citation type="submission" date="2023-03" db="EMBL/GenBank/DDBJ databases">
        <title>Chromosome-scale reference genome and RAD-based genetic map of yellow starthistle (Centaurea solstitialis) reveal putative structural variation and QTLs associated with invader traits.</title>
        <authorList>
            <person name="Reatini B."/>
            <person name="Cang F.A."/>
            <person name="Jiang Q."/>
            <person name="Mckibben M.T.W."/>
            <person name="Barker M.S."/>
            <person name="Rieseberg L.H."/>
            <person name="Dlugosch K.M."/>
        </authorList>
    </citation>
    <scope>NUCLEOTIDE SEQUENCE</scope>
    <source>
        <strain evidence="2">CAN-66</strain>
        <tissue evidence="2">Leaf</tissue>
    </source>
</reference>
<dbReference type="EMBL" id="JARYMX010000004">
    <property type="protein sequence ID" value="KAJ9552779.1"/>
    <property type="molecule type" value="Genomic_DNA"/>
</dbReference>
<evidence type="ECO:0000256" key="1">
    <source>
        <dbReference type="SAM" id="MobiDB-lite"/>
    </source>
</evidence>
<name>A0AA38T1R2_9ASTR</name>
<dbReference type="AlphaFoldDB" id="A0AA38T1R2"/>
<feature type="compositionally biased region" description="Polar residues" evidence="1">
    <location>
        <begin position="21"/>
        <end position="30"/>
    </location>
</feature>
<organism evidence="2 3">
    <name type="scientific">Centaurea solstitialis</name>
    <name type="common">yellow star-thistle</name>
    <dbReference type="NCBI Taxonomy" id="347529"/>
    <lineage>
        <taxon>Eukaryota</taxon>
        <taxon>Viridiplantae</taxon>
        <taxon>Streptophyta</taxon>
        <taxon>Embryophyta</taxon>
        <taxon>Tracheophyta</taxon>
        <taxon>Spermatophyta</taxon>
        <taxon>Magnoliopsida</taxon>
        <taxon>eudicotyledons</taxon>
        <taxon>Gunneridae</taxon>
        <taxon>Pentapetalae</taxon>
        <taxon>asterids</taxon>
        <taxon>campanulids</taxon>
        <taxon>Asterales</taxon>
        <taxon>Asteraceae</taxon>
        <taxon>Carduoideae</taxon>
        <taxon>Cardueae</taxon>
        <taxon>Centaureinae</taxon>
        <taxon>Centaurea</taxon>
    </lineage>
</organism>
<accession>A0AA38T1R2</accession>
<dbReference type="Proteomes" id="UP001172457">
    <property type="component" value="Chromosome 4"/>
</dbReference>
<protein>
    <submittedName>
        <fullName evidence="2">Uncharacterized protein</fullName>
    </submittedName>
</protein>
<feature type="compositionally biased region" description="Basic and acidic residues" evidence="1">
    <location>
        <begin position="105"/>
        <end position="118"/>
    </location>
</feature>